<reference evidence="1" key="1">
    <citation type="submission" date="2020-11" db="EMBL/GenBank/DDBJ databases">
        <authorList>
            <consortium name="DOE Joint Genome Institute"/>
            <person name="Ahrendt S."/>
            <person name="Riley R."/>
            <person name="Andreopoulos W."/>
            <person name="LaButti K."/>
            <person name="Pangilinan J."/>
            <person name="Ruiz-duenas F.J."/>
            <person name="Barrasa J.M."/>
            <person name="Sanchez-Garcia M."/>
            <person name="Camarero S."/>
            <person name="Miyauchi S."/>
            <person name="Serrano A."/>
            <person name="Linde D."/>
            <person name="Babiker R."/>
            <person name="Drula E."/>
            <person name="Ayuso-Fernandez I."/>
            <person name="Pacheco R."/>
            <person name="Padilla G."/>
            <person name="Ferreira P."/>
            <person name="Barriuso J."/>
            <person name="Kellner H."/>
            <person name="Castanera R."/>
            <person name="Alfaro M."/>
            <person name="Ramirez L."/>
            <person name="Pisabarro A.G."/>
            <person name="Kuo A."/>
            <person name="Tritt A."/>
            <person name="Lipzen A."/>
            <person name="He G."/>
            <person name="Yan M."/>
            <person name="Ng V."/>
            <person name="Cullen D."/>
            <person name="Martin F."/>
            <person name="Rosso M.-N."/>
            <person name="Henrissat B."/>
            <person name="Hibbett D."/>
            <person name="Martinez A.T."/>
            <person name="Grigoriev I.V."/>
        </authorList>
    </citation>
    <scope>NUCLEOTIDE SEQUENCE</scope>
    <source>
        <strain evidence="1">AH 44721</strain>
    </source>
</reference>
<protein>
    <submittedName>
        <fullName evidence="1">Uncharacterized protein</fullName>
    </submittedName>
</protein>
<dbReference type="Proteomes" id="UP000724874">
    <property type="component" value="Unassembled WGS sequence"/>
</dbReference>
<keyword evidence="2" id="KW-1185">Reference proteome</keyword>
<evidence type="ECO:0000313" key="2">
    <source>
        <dbReference type="Proteomes" id="UP000724874"/>
    </source>
</evidence>
<comment type="caution">
    <text evidence="1">The sequence shown here is derived from an EMBL/GenBank/DDBJ whole genome shotgun (WGS) entry which is preliminary data.</text>
</comment>
<proteinExistence type="predicted"/>
<dbReference type="OrthoDB" id="428577at2759"/>
<feature type="non-terminal residue" evidence="1">
    <location>
        <position position="1"/>
    </location>
</feature>
<dbReference type="AlphaFoldDB" id="A0A9P5TMZ5"/>
<sequence>LRELKVKKSEARTVQLLQAYLAEKLGTKPGEHILLKDGHFFSDFDRFSGVIEYRKRPVFSSPTMFVRTPTPVRVTVQVSISSDLLFSGTAPNIPIKYRTATSQESLTWKVVAHPAGFLTDQGSGEEFQTLAWQAQQLQNMPNWSSNPGPLASGKKLIRDENSVVCGVNTWGIFGFEPYLHRILATYGVPKSHHYNFTSVLKSRLQNENFSYIAWTILPKEELLQTAPLDITPVPDVLTRFFILYQGACARSNNMDMSWCSDILGTDPARACDETLFRVVEVGGMEISR</sequence>
<evidence type="ECO:0000313" key="1">
    <source>
        <dbReference type="EMBL" id="KAF8897990.1"/>
    </source>
</evidence>
<dbReference type="EMBL" id="JADNYJ010000056">
    <property type="protein sequence ID" value="KAF8897990.1"/>
    <property type="molecule type" value="Genomic_DNA"/>
</dbReference>
<accession>A0A9P5TMZ5</accession>
<gene>
    <name evidence="1" type="ORF">CPB84DRAFT_1781086</name>
</gene>
<name>A0A9P5TMZ5_GYMJU</name>
<organism evidence="1 2">
    <name type="scientific">Gymnopilus junonius</name>
    <name type="common">Spectacular rustgill mushroom</name>
    <name type="synonym">Gymnopilus spectabilis subsp. junonius</name>
    <dbReference type="NCBI Taxonomy" id="109634"/>
    <lineage>
        <taxon>Eukaryota</taxon>
        <taxon>Fungi</taxon>
        <taxon>Dikarya</taxon>
        <taxon>Basidiomycota</taxon>
        <taxon>Agaricomycotina</taxon>
        <taxon>Agaricomycetes</taxon>
        <taxon>Agaricomycetidae</taxon>
        <taxon>Agaricales</taxon>
        <taxon>Agaricineae</taxon>
        <taxon>Hymenogastraceae</taxon>
        <taxon>Gymnopilus</taxon>
    </lineage>
</organism>